<comment type="caution">
    <text evidence="2">The sequence shown here is derived from an EMBL/GenBank/DDBJ whole genome shotgun (WGS) entry which is preliminary data.</text>
</comment>
<dbReference type="SUPFAM" id="SSF53474">
    <property type="entry name" value="alpha/beta-Hydrolases"/>
    <property type="match status" value="1"/>
</dbReference>
<organism evidence="2 3">
    <name type="scientific">Eleusine coracana subsp. coracana</name>
    <dbReference type="NCBI Taxonomy" id="191504"/>
    <lineage>
        <taxon>Eukaryota</taxon>
        <taxon>Viridiplantae</taxon>
        <taxon>Streptophyta</taxon>
        <taxon>Embryophyta</taxon>
        <taxon>Tracheophyta</taxon>
        <taxon>Spermatophyta</taxon>
        <taxon>Magnoliopsida</taxon>
        <taxon>Liliopsida</taxon>
        <taxon>Poales</taxon>
        <taxon>Poaceae</taxon>
        <taxon>PACMAD clade</taxon>
        <taxon>Chloridoideae</taxon>
        <taxon>Cynodonteae</taxon>
        <taxon>Eleusininae</taxon>
        <taxon>Eleusine</taxon>
    </lineage>
</organism>
<proteinExistence type="predicted"/>
<dbReference type="Gene3D" id="3.40.50.1820">
    <property type="entry name" value="alpha/beta hydrolase"/>
    <property type="match status" value="1"/>
</dbReference>
<reference evidence="2" key="2">
    <citation type="submission" date="2021-12" db="EMBL/GenBank/DDBJ databases">
        <title>Resequencing data analysis of finger millet.</title>
        <authorList>
            <person name="Hatakeyama M."/>
            <person name="Aluri S."/>
            <person name="Balachadran M.T."/>
            <person name="Sivarajan S.R."/>
            <person name="Poveda L."/>
            <person name="Shimizu-Inatsugi R."/>
            <person name="Schlapbach R."/>
            <person name="Sreeman S.M."/>
            <person name="Shimizu K.K."/>
        </authorList>
    </citation>
    <scope>NUCLEOTIDE SEQUENCE</scope>
</reference>
<accession>A0AAV5FGJ5</accession>
<gene>
    <name evidence="2" type="primary">gb22427</name>
    <name evidence="2" type="ORF">PR202_gb22427</name>
</gene>
<dbReference type="GO" id="GO:0016787">
    <property type="term" value="F:hydrolase activity"/>
    <property type="evidence" value="ECO:0007669"/>
    <property type="project" value="InterPro"/>
</dbReference>
<dbReference type="PANTHER" id="PTHR23024:SF407">
    <property type="entry name" value="ALPHA_BETA HYDROLASE FOLD-3 DOMAIN-CONTAINING PROTEIN"/>
    <property type="match status" value="1"/>
</dbReference>
<dbReference type="InterPro" id="IPR029058">
    <property type="entry name" value="AB_hydrolase_fold"/>
</dbReference>
<protein>
    <recommendedName>
        <fullName evidence="1">Alpha/beta hydrolase fold-3 domain-containing protein</fullName>
    </recommendedName>
</protein>
<evidence type="ECO:0000313" key="2">
    <source>
        <dbReference type="EMBL" id="GJN33802.1"/>
    </source>
</evidence>
<dbReference type="AlphaFoldDB" id="A0AAV5FGJ5"/>
<evidence type="ECO:0000259" key="1">
    <source>
        <dbReference type="Pfam" id="PF07859"/>
    </source>
</evidence>
<reference evidence="2" key="1">
    <citation type="journal article" date="2018" name="DNA Res.">
        <title>Multiple hybrid de novo genome assembly of finger millet, an orphan allotetraploid crop.</title>
        <authorList>
            <person name="Hatakeyama M."/>
            <person name="Aluri S."/>
            <person name="Balachadran M.T."/>
            <person name="Sivarajan S.R."/>
            <person name="Patrignani A."/>
            <person name="Gruter S."/>
            <person name="Poveda L."/>
            <person name="Shimizu-Inatsugi R."/>
            <person name="Baeten J."/>
            <person name="Francoijs K.J."/>
            <person name="Nataraja K.N."/>
            <person name="Reddy Y.A.N."/>
            <person name="Phadnis S."/>
            <person name="Ravikumar R.L."/>
            <person name="Schlapbach R."/>
            <person name="Sreeman S.M."/>
            <person name="Shimizu K.K."/>
        </authorList>
    </citation>
    <scope>NUCLEOTIDE SEQUENCE</scope>
</reference>
<keyword evidence="3" id="KW-1185">Reference proteome</keyword>
<dbReference type="Proteomes" id="UP001054889">
    <property type="component" value="Unassembled WGS sequence"/>
</dbReference>
<name>A0AAV5FGJ5_ELECO</name>
<dbReference type="InterPro" id="IPR050466">
    <property type="entry name" value="Carboxylest/Gibb_receptor"/>
</dbReference>
<evidence type="ECO:0000313" key="3">
    <source>
        <dbReference type="Proteomes" id="UP001054889"/>
    </source>
</evidence>
<dbReference type="PANTHER" id="PTHR23024">
    <property type="entry name" value="ARYLACETAMIDE DEACETYLASE"/>
    <property type="match status" value="1"/>
</dbReference>
<dbReference type="InterPro" id="IPR013094">
    <property type="entry name" value="AB_hydrolase_3"/>
</dbReference>
<sequence>MDSGSTKIVFDCECFRLYKDGRVERVVGTEDTVPAGFDADTGVTSKDVVIDATNGVAARLFLPSIEAVPAATKLPILIFFHGGYFVVGSPTHPWFHRYCNLLASSARALVVSVRYRLAPEHVLPAAYDDAWAALNWALSGADPWLSEHGDHSRVFVTGVSAGANIAHNVAIAAGVRGLHTTTPAPARIEGVILFHPSFASEQRMEAESEEFCQGNRIRWAAVFPGAKGGLDDPRINPMAAGAPSLAKLPGERLLVCTASEDPRAPRGRAYCDAVRASVWRGEVDWFESNGEEHGFFVPNPVCSEAIKLMGRVVAFVAG</sequence>
<dbReference type="Pfam" id="PF07859">
    <property type="entry name" value="Abhydrolase_3"/>
    <property type="match status" value="1"/>
</dbReference>
<dbReference type="EMBL" id="BQKI01000085">
    <property type="protein sequence ID" value="GJN33802.1"/>
    <property type="molecule type" value="Genomic_DNA"/>
</dbReference>
<feature type="domain" description="Alpha/beta hydrolase fold-3" evidence="1">
    <location>
        <begin position="77"/>
        <end position="296"/>
    </location>
</feature>